<dbReference type="PANTHER" id="PTHR30204">
    <property type="entry name" value="REDOX-CYCLING DRUG-SENSING TRANSCRIPTIONAL ACTIVATOR SOXR"/>
    <property type="match status" value="1"/>
</dbReference>
<gene>
    <name evidence="3" type="ORF">IPN02_05150</name>
</gene>
<evidence type="ECO:0000313" key="3">
    <source>
        <dbReference type="EMBL" id="MBK9296247.1"/>
    </source>
</evidence>
<dbReference type="PROSITE" id="PS50937">
    <property type="entry name" value="HTH_MERR_2"/>
    <property type="match status" value="1"/>
</dbReference>
<protein>
    <submittedName>
        <fullName evidence="3">MerR family transcriptional regulator</fullName>
    </submittedName>
</protein>
<dbReference type="Proteomes" id="UP000727993">
    <property type="component" value="Unassembled WGS sequence"/>
</dbReference>
<evidence type="ECO:0000259" key="2">
    <source>
        <dbReference type="PROSITE" id="PS50937"/>
    </source>
</evidence>
<feature type="domain" description="HTH merR-type" evidence="2">
    <location>
        <begin position="9"/>
        <end position="72"/>
    </location>
</feature>
<dbReference type="InterPro" id="IPR047057">
    <property type="entry name" value="MerR_fam"/>
</dbReference>
<evidence type="ECO:0000256" key="1">
    <source>
        <dbReference type="ARBA" id="ARBA00023125"/>
    </source>
</evidence>
<dbReference type="Gene3D" id="1.10.1660.10">
    <property type="match status" value="1"/>
</dbReference>
<dbReference type="InterPro" id="IPR009061">
    <property type="entry name" value="DNA-bd_dom_put_sf"/>
</dbReference>
<accession>A0A936TDP2</accession>
<keyword evidence="1" id="KW-0238">DNA-binding</keyword>
<name>A0A936TDP2_9ACTN</name>
<dbReference type="InterPro" id="IPR000551">
    <property type="entry name" value="MerR-type_HTH_dom"/>
</dbReference>
<dbReference type="SUPFAM" id="SSF46955">
    <property type="entry name" value="Putative DNA-binding domain"/>
    <property type="match status" value="1"/>
</dbReference>
<dbReference type="Pfam" id="PF13411">
    <property type="entry name" value="MerR_1"/>
    <property type="match status" value="1"/>
</dbReference>
<sequence>MTDEFRLDELARRAEVASTTVRLYRNRGLLPPPRLVGRTGWYDAGHLNRLRLITRLQSQGFSLSGIRELLDQWEQGRSLDAMLGVEDQLGALLGEPQATTIAPSELASQFPDNALTVELMQRATELGLVEILDQDTVRVADRRFIGAGATLAHLGIPLAEILDEWQALRSQTDLVADRFIGLFERHLVPDEWRTDLSTERAKDLADVLAQLRATAQQVLAAALDASIAGLGRERLAELLPDG</sequence>
<dbReference type="GO" id="GO:0003677">
    <property type="term" value="F:DNA binding"/>
    <property type="evidence" value="ECO:0007669"/>
    <property type="project" value="UniProtKB-KW"/>
</dbReference>
<dbReference type="EMBL" id="JADJZA010000001">
    <property type="protein sequence ID" value="MBK9296247.1"/>
    <property type="molecule type" value="Genomic_DNA"/>
</dbReference>
<evidence type="ECO:0000313" key="4">
    <source>
        <dbReference type="Proteomes" id="UP000727993"/>
    </source>
</evidence>
<dbReference type="AlphaFoldDB" id="A0A936TDP2"/>
<comment type="caution">
    <text evidence="3">The sequence shown here is derived from an EMBL/GenBank/DDBJ whole genome shotgun (WGS) entry which is preliminary data.</text>
</comment>
<dbReference type="GO" id="GO:0003700">
    <property type="term" value="F:DNA-binding transcription factor activity"/>
    <property type="evidence" value="ECO:0007669"/>
    <property type="project" value="InterPro"/>
</dbReference>
<proteinExistence type="predicted"/>
<reference evidence="3 4" key="1">
    <citation type="submission" date="2020-10" db="EMBL/GenBank/DDBJ databases">
        <title>Connecting structure to function with the recovery of over 1000 high-quality activated sludge metagenome-assembled genomes encoding full-length rRNA genes using long-read sequencing.</title>
        <authorList>
            <person name="Singleton C.M."/>
            <person name="Petriglieri F."/>
            <person name="Kristensen J.M."/>
            <person name="Kirkegaard R.H."/>
            <person name="Michaelsen T.Y."/>
            <person name="Andersen M.H."/>
            <person name="Karst S.M."/>
            <person name="Dueholm M.S."/>
            <person name="Nielsen P.H."/>
            <person name="Albertsen M."/>
        </authorList>
    </citation>
    <scope>NUCLEOTIDE SEQUENCE [LARGE SCALE GENOMIC DNA]</scope>
    <source>
        <strain evidence="3">Lyne_18-Q3-R50-59_MAXAC.006</strain>
    </source>
</reference>
<organism evidence="3 4">
    <name type="scientific">Candidatus Neomicrothrix subdominans</name>
    <dbReference type="NCBI Taxonomy" id="2954438"/>
    <lineage>
        <taxon>Bacteria</taxon>
        <taxon>Bacillati</taxon>
        <taxon>Actinomycetota</taxon>
        <taxon>Acidimicrobiia</taxon>
        <taxon>Acidimicrobiales</taxon>
        <taxon>Microthrixaceae</taxon>
        <taxon>Candidatus Neomicrothrix</taxon>
    </lineage>
</organism>
<dbReference type="PANTHER" id="PTHR30204:SF93">
    <property type="entry name" value="HTH MERR-TYPE DOMAIN-CONTAINING PROTEIN"/>
    <property type="match status" value="1"/>
</dbReference>
<dbReference type="SMART" id="SM00422">
    <property type="entry name" value="HTH_MERR"/>
    <property type="match status" value="1"/>
</dbReference>